<comment type="catalytic activity">
    <reaction evidence="9 10">
        <text>propanoyl-CoA + phosphate = propanoyl phosphate + CoA</text>
        <dbReference type="Rhea" id="RHEA:28046"/>
        <dbReference type="ChEBI" id="CHEBI:43474"/>
        <dbReference type="ChEBI" id="CHEBI:57287"/>
        <dbReference type="ChEBI" id="CHEBI:57392"/>
        <dbReference type="ChEBI" id="CHEBI:58933"/>
        <dbReference type="EC" id="2.3.1.222"/>
    </reaction>
</comment>
<dbReference type="EMBL" id="LTBC01000002">
    <property type="protein sequence ID" value="KYH33226.1"/>
    <property type="molecule type" value="Genomic_DNA"/>
</dbReference>
<dbReference type="Pfam" id="PF06130">
    <property type="entry name" value="PTAC"/>
    <property type="match status" value="1"/>
</dbReference>
<evidence type="ECO:0000256" key="10">
    <source>
        <dbReference type="PIRNR" id="PIRNR010130"/>
    </source>
</evidence>
<dbReference type="GO" id="GO:0046872">
    <property type="term" value="F:metal ion binding"/>
    <property type="evidence" value="ECO:0007669"/>
    <property type="project" value="UniProtKB-KW"/>
</dbReference>
<evidence type="ECO:0000256" key="4">
    <source>
        <dbReference type="ARBA" id="ARBA00020837"/>
    </source>
</evidence>
<keyword evidence="5 10" id="KW-0808">Transferase</keyword>
<sequence length="204" mass="22295">MQEFLLETPVGVSGRHVHLTKEHLQALFGPGYELTKVRDLGQPGEFAAKETVTVVGPKGVLEKVRIIGPLRSYSQVELSRTDCFKLGVNPPVRDSGDHEGSPGCVLVGPAGVVTLNRGVIIALRHIHMHTNDARRYGLKDKDRVNVLVGGERGLIFQNVLVRVHPNYRLEFHVDTDEANACLLNNNDIVQVLAPAAEKVLTMAG</sequence>
<evidence type="ECO:0000256" key="1">
    <source>
        <dbReference type="ARBA" id="ARBA00001947"/>
    </source>
</evidence>
<dbReference type="EC" id="2.3.1.222" evidence="3 10"/>
<dbReference type="RefSeq" id="WP_062282290.1">
    <property type="nucleotide sequence ID" value="NZ_LTBC01000002.1"/>
</dbReference>
<evidence type="ECO:0000256" key="5">
    <source>
        <dbReference type="ARBA" id="ARBA00022679"/>
    </source>
</evidence>
<reference evidence="11 12" key="1">
    <citation type="submission" date="2016-02" db="EMBL/GenBank/DDBJ databases">
        <title>Genome sequence of Moorella mulderi DSM 14980.</title>
        <authorList>
            <person name="Poehlein A."/>
            <person name="Daniel R."/>
        </authorList>
    </citation>
    <scope>NUCLEOTIDE SEQUENCE [LARGE SCALE GENOMIC DNA]</scope>
    <source>
        <strain evidence="11 12">DSM 14980</strain>
    </source>
</reference>
<keyword evidence="6" id="KW-0479">Metal-binding</keyword>
<evidence type="ECO:0000256" key="6">
    <source>
        <dbReference type="ARBA" id="ARBA00022723"/>
    </source>
</evidence>
<dbReference type="GO" id="GO:0016747">
    <property type="term" value="F:acyltransferase activity, transferring groups other than amino-acyl groups"/>
    <property type="evidence" value="ECO:0007669"/>
    <property type="project" value="InterPro"/>
</dbReference>
<dbReference type="Proteomes" id="UP000075670">
    <property type="component" value="Unassembled WGS sequence"/>
</dbReference>
<dbReference type="NCBIfam" id="NF011652">
    <property type="entry name" value="PRK15070.1"/>
    <property type="match status" value="1"/>
</dbReference>
<dbReference type="InterPro" id="IPR008300">
    <property type="entry name" value="PTAC"/>
</dbReference>
<comment type="pathway">
    <text evidence="10">Polyol metabolism; 1,2-propanediol degradation.</text>
</comment>
<evidence type="ECO:0000256" key="3">
    <source>
        <dbReference type="ARBA" id="ARBA00012206"/>
    </source>
</evidence>
<evidence type="ECO:0000313" key="11">
    <source>
        <dbReference type="EMBL" id="KYH33226.1"/>
    </source>
</evidence>
<evidence type="ECO:0000256" key="8">
    <source>
        <dbReference type="ARBA" id="ARBA00023315"/>
    </source>
</evidence>
<dbReference type="GO" id="GO:0051144">
    <property type="term" value="P:1,2-propanediol catabolic process"/>
    <property type="evidence" value="ECO:0007669"/>
    <property type="project" value="UniProtKB-UniPathway"/>
</dbReference>
<keyword evidence="7" id="KW-0862">Zinc</keyword>
<evidence type="ECO:0000256" key="7">
    <source>
        <dbReference type="ARBA" id="ARBA00022833"/>
    </source>
</evidence>
<comment type="caution">
    <text evidence="11">The sequence shown here is derived from an EMBL/GenBank/DDBJ whole genome shotgun (WGS) entry which is preliminary data.</text>
</comment>
<comment type="function">
    <text evidence="10">Involved in 1,2-propanediol (1,2-PD) degradation by catalyzing the conversion of propanoyl-CoA to propanoyl-phosphate.</text>
</comment>
<comment type="similarity">
    <text evidence="2 10">Belongs to the PduL family.</text>
</comment>
<evidence type="ECO:0000313" key="12">
    <source>
        <dbReference type="Proteomes" id="UP000075670"/>
    </source>
</evidence>
<dbReference type="UniPathway" id="UPA00621"/>
<proteinExistence type="inferred from homology"/>
<protein>
    <recommendedName>
        <fullName evidence="4 10">Phosphate propanoyltransferase</fullName>
        <ecNumber evidence="3 10">2.3.1.222</ecNumber>
    </recommendedName>
</protein>
<dbReference type="PANTHER" id="PTHR39453">
    <property type="entry name" value="PHOSPHATE PROPANOYLTRANSFERASE"/>
    <property type="match status" value="1"/>
</dbReference>
<accession>A0A151B010</accession>
<name>A0A151B010_9FIRM</name>
<organism evidence="11 12">
    <name type="scientific">Moorella mulderi DSM 14980</name>
    <dbReference type="NCBI Taxonomy" id="1122241"/>
    <lineage>
        <taxon>Bacteria</taxon>
        <taxon>Bacillati</taxon>
        <taxon>Bacillota</taxon>
        <taxon>Clostridia</taxon>
        <taxon>Neomoorellales</taxon>
        <taxon>Neomoorellaceae</taxon>
        <taxon>Neomoorella</taxon>
    </lineage>
</organism>
<dbReference type="PIRSF" id="PIRSF010130">
    <property type="entry name" value="PduL"/>
    <property type="match status" value="1"/>
</dbReference>
<dbReference type="PATRIC" id="fig|1122241.3.peg.1058"/>
<evidence type="ECO:0000256" key="9">
    <source>
        <dbReference type="ARBA" id="ARBA00047589"/>
    </source>
</evidence>
<keyword evidence="12" id="KW-1185">Reference proteome</keyword>
<gene>
    <name evidence="11" type="primary">pduL_1</name>
    <name evidence="11" type="ORF">MOMUL_10080</name>
</gene>
<keyword evidence="8 10" id="KW-0012">Acyltransferase</keyword>
<comment type="cofactor">
    <cofactor evidence="1">
        <name>Zn(2+)</name>
        <dbReference type="ChEBI" id="CHEBI:29105"/>
    </cofactor>
</comment>
<dbReference type="OrthoDB" id="9784365at2"/>
<dbReference type="AlphaFoldDB" id="A0A151B010"/>
<evidence type="ECO:0000256" key="2">
    <source>
        <dbReference type="ARBA" id="ARBA00007342"/>
    </source>
</evidence>
<dbReference type="PANTHER" id="PTHR39453:SF1">
    <property type="entry name" value="PHOSPHATE PROPANOYLTRANSFERASE"/>
    <property type="match status" value="1"/>
</dbReference>